<organism evidence="1 2">
    <name type="scientific">Comamonas testosteroni</name>
    <name type="common">Pseudomonas testosteroni</name>
    <dbReference type="NCBI Taxonomy" id="285"/>
    <lineage>
        <taxon>Bacteria</taxon>
        <taxon>Pseudomonadati</taxon>
        <taxon>Pseudomonadota</taxon>
        <taxon>Betaproteobacteria</taxon>
        <taxon>Burkholderiales</taxon>
        <taxon>Comamonadaceae</taxon>
        <taxon>Comamonas</taxon>
    </lineage>
</organism>
<accession>A0A5A7M6E9</accession>
<dbReference type="Proteomes" id="UP000323105">
    <property type="component" value="Unassembled WGS sequence"/>
</dbReference>
<protein>
    <submittedName>
        <fullName evidence="1">Uncharacterized protein</fullName>
    </submittedName>
</protein>
<name>A0A5A7M6E9_COMTE</name>
<gene>
    <name evidence="1" type="ORF">CTTA_0258</name>
</gene>
<comment type="caution">
    <text evidence="1">The sequence shown here is derived from an EMBL/GenBank/DDBJ whole genome shotgun (WGS) entry which is preliminary data.</text>
</comment>
<dbReference type="AlphaFoldDB" id="A0A5A7M6E9"/>
<sequence>MNAPMRNALVMLPPKLAPADAAPADGQPAGAAVLLPAAVELLRITNGEWFPPFPGYRVVQLLESMLSIVKDKQIPMHTSKVAMRNFSDLDIILRNATAQDERLKDEAAPQPKAVRAQIAVHRKFFRRKSGYGYIDAENSEWHALPVRIRMALLLLCGVDGDLDALANRDFQAMPPPERQAIKTEVRLAQRHFAGVRALANYL</sequence>
<dbReference type="EMBL" id="BKBW01000001">
    <property type="protein sequence ID" value="GEQ73253.1"/>
    <property type="molecule type" value="Genomic_DNA"/>
</dbReference>
<reference evidence="1 2" key="1">
    <citation type="journal article" date="2019" name="Microbiol. Resour. Announc.">
        <title>Draft Genome Sequence of Comamonas testosteroni TA441, a Bacterium That Has a Cryptic Phenol Degradation Gene Cluster.</title>
        <authorList>
            <person name="Arai H."/>
            <person name="Ishii M."/>
        </authorList>
    </citation>
    <scope>NUCLEOTIDE SEQUENCE [LARGE SCALE GENOMIC DNA]</scope>
    <source>
        <strain evidence="1 2">TA441</strain>
    </source>
</reference>
<proteinExistence type="predicted"/>
<dbReference type="RefSeq" id="WP_149354381.1">
    <property type="nucleotide sequence ID" value="NZ_BKBW01000001.1"/>
</dbReference>
<evidence type="ECO:0000313" key="1">
    <source>
        <dbReference type="EMBL" id="GEQ73253.1"/>
    </source>
</evidence>
<evidence type="ECO:0000313" key="2">
    <source>
        <dbReference type="Proteomes" id="UP000323105"/>
    </source>
</evidence>